<feature type="compositionally biased region" description="Low complexity" evidence="2">
    <location>
        <begin position="830"/>
        <end position="845"/>
    </location>
</feature>
<dbReference type="PANTHER" id="PTHR14089:SF19">
    <property type="entry name" value="TESTIS EXPRESSED GENE 16"/>
    <property type="match status" value="1"/>
</dbReference>
<feature type="compositionally biased region" description="Low complexity" evidence="2">
    <location>
        <begin position="726"/>
        <end position="737"/>
    </location>
</feature>
<sequence length="1179" mass="131917">MESEKSLMETEKFWMVSASKRYVMDSETERGRMNTDSKSRVHLMGEEKHKIRSKRYMMDSDSEPCGTDSDTERYDLASATEKSLMDPKTFQLSTDSDGFWIDSWSEKHTVDLKSESLGMASDSVKHLKKVKTCQSVCDMERFWMGKSKSERKLTDSAKEQSDFDHGKCWDSPRKYQHRSVKLQNISESCQDDSQNLQYELDMHNEDSHYEKHHTSPENERNQSEFESKRCLMEMEREQFENVKHQVDEESESHLMESDNEKKQRTTVDSERYHLDSENEAQRLGARRKENRPQGFWRPVFLPPPVVQGKETKEQHSVQQQIDSKVSRIQLVKYLSDDKIVRLKEVSPALSEKHDSQKNLKEKHSNNHSSDPNVEENHGRKASHKISFYKSQYKNYRYAHSFQSSGSQFDLIHPSAEVYSSVVSAPVCSQTSISPNPVVCPKTQRNNITSVDMGAKRCFKCFMEITDSPFHQCVMNSEDHSDPDCPLHLQIPLDSKYSLSPKSDRHNKTYQFSHLSQTLDQKCPVDICCPLHQEDSKYSLGSTSYLHCESCSAFQNLISSITHTFPINSENIIGQHSTSDPDTVINTCSVTGVESEHKFNLIVKHKNENNPDNETEVASARNLNNSADAKDKSLPKNENDHETDTNSEDETDAEDETDPEDENNTKEKKDPKDKSDSDDNDPKDSNSEYDADNNSESDPSGDAGPTSGTDPSSDGDPNDGTNPNSETDPNFDNTTNNDADSKYSTDPEEDIHTNNSYSASVLVDQDNTVNSNNGTDPNYTSGTQNRTNPVYTSGSNNDAGPSNATKPGNDICSNIGPGFQNIRSTINSLGPSNSDFGPNNFPNPNNTLVPHKDPDSNYNVSPSNVTSNNNDIIPNSDTDFSYDARPTSATGHNNSAATHCDSDYDYVPEFTHAIGSSFVANPNYIDRNSYSVRHNSAASTVNFTDTSNTTSYSSAVNPRYNTGTNYDADTNHIPRFTHFIHSTIVVNTDYNAINMQNAHNSANTSNNLSGPELEIGSSTSVPNVIYGNSPTFAVGTSCISTPKNLTTSKFSDSFNPNFDDQKCQIPFKVSAVSMDSTTFIPDIESKDFLDAKESGFSKDSSGVQNTIGIKDHDSLNDHYNPNITLPSFDIIVEAEPPDVVKFAISSGAVNQFFKVSLYQCRFFISSPFSIIWSVSLLNTI</sequence>
<reference evidence="3" key="2">
    <citation type="submission" date="2025-09" db="UniProtKB">
        <authorList>
            <consortium name="Ensembl"/>
        </authorList>
    </citation>
    <scope>IDENTIFICATION</scope>
</reference>
<dbReference type="InterPro" id="IPR039171">
    <property type="entry name" value="Cwc2/Slt11"/>
</dbReference>
<dbReference type="Proteomes" id="UP000694407">
    <property type="component" value="Unplaced"/>
</dbReference>
<organism evidence="3 4">
    <name type="scientific">Marmota marmota marmota</name>
    <name type="common">Alpine marmot</name>
    <dbReference type="NCBI Taxonomy" id="9994"/>
    <lineage>
        <taxon>Eukaryota</taxon>
        <taxon>Metazoa</taxon>
        <taxon>Chordata</taxon>
        <taxon>Craniata</taxon>
        <taxon>Vertebrata</taxon>
        <taxon>Euteleostomi</taxon>
        <taxon>Mammalia</taxon>
        <taxon>Eutheria</taxon>
        <taxon>Euarchontoglires</taxon>
        <taxon>Glires</taxon>
        <taxon>Rodentia</taxon>
        <taxon>Sciuromorpha</taxon>
        <taxon>Sciuridae</taxon>
        <taxon>Xerinae</taxon>
        <taxon>Marmotini</taxon>
        <taxon>Marmota</taxon>
    </lineage>
</organism>
<evidence type="ECO:0000256" key="1">
    <source>
        <dbReference type="ARBA" id="ARBA00022884"/>
    </source>
</evidence>
<reference evidence="3" key="1">
    <citation type="submission" date="2025-08" db="UniProtKB">
        <authorList>
            <consortium name="Ensembl"/>
        </authorList>
    </citation>
    <scope>IDENTIFICATION</scope>
</reference>
<evidence type="ECO:0000313" key="3">
    <source>
        <dbReference type="Ensembl" id="ENSMMMP00000012500.1"/>
    </source>
</evidence>
<feature type="compositionally biased region" description="Basic and acidic residues" evidence="2">
    <location>
        <begin position="627"/>
        <end position="643"/>
    </location>
</feature>
<feature type="compositionally biased region" description="Basic and acidic residues" evidence="2">
    <location>
        <begin position="241"/>
        <end position="291"/>
    </location>
</feature>
<feature type="compositionally biased region" description="Polar residues" evidence="2">
    <location>
        <begin position="765"/>
        <end position="805"/>
    </location>
</feature>
<feature type="compositionally biased region" description="Basic and acidic residues" evidence="2">
    <location>
        <begin position="347"/>
        <end position="364"/>
    </location>
</feature>
<keyword evidence="4" id="KW-1185">Reference proteome</keyword>
<feature type="region of interest" description="Disordered" evidence="2">
    <location>
        <begin position="829"/>
        <end position="895"/>
    </location>
</feature>
<feature type="compositionally biased region" description="Acidic residues" evidence="2">
    <location>
        <begin position="644"/>
        <end position="661"/>
    </location>
</feature>
<evidence type="ECO:0000313" key="4">
    <source>
        <dbReference type="Proteomes" id="UP000694407"/>
    </source>
</evidence>
<feature type="region of interest" description="Disordered" evidence="2">
    <location>
        <begin position="765"/>
        <end position="814"/>
    </location>
</feature>
<feature type="region of interest" description="Disordered" evidence="2">
    <location>
        <begin position="207"/>
        <end position="226"/>
    </location>
</feature>
<feature type="compositionally biased region" description="Low complexity" evidence="2">
    <location>
        <begin position="855"/>
        <end position="869"/>
    </location>
</feature>
<evidence type="ECO:0000256" key="2">
    <source>
        <dbReference type="SAM" id="MobiDB-lite"/>
    </source>
</evidence>
<dbReference type="GO" id="GO:0071007">
    <property type="term" value="C:U2-type catalytic step 2 spliceosome"/>
    <property type="evidence" value="ECO:0007669"/>
    <property type="project" value="TreeGrafter"/>
</dbReference>
<feature type="region of interest" description="Disordered" evidence="2">
    <location>
        <begin position="347"/>
        <end position="381"/>
    </location>
</feature>
<dbReference type="GO" id="GO:0017070">
    <property type="term" value="F:U6 snRNA binding"/>
    <property type="evidence" value="ECO:0007669"/>
    <property type="project" value="TreeGrafter"/>
</dbReference>
<dbReference type="GeneTree" id="ENSGT00390000002792"/>
<dbReference type="Ensembl" id="ENSMMMT00000014278.1">
    <property type="protein sequence ID" value="ENSMMMP00000012500.1"/>
    <property type="gene ID" value="ENSMMMG00000011171.1"/>
</dbReference>
<feature type="region of interest" description="Disordered" evidence="2">
    <location>
        <begin position="148"/>
        <end position="168"/>
    </location>
</feature>
<feature type="compositionally biased region" description="Basic and acidic residues" evidence="2">
    <location>
        <begin position="662"/>
        <end position="685"/>
    </location>
</feature>
<dbReference type="GO" id="GO:0071006">
    <property type="term" value="C:U2-type catalytic step 1 spliceosome"/>
    <property type="evidence" value="ECO:0007669"/>
    <property type="project" value="TreeGrafter"/>
</dbReference>
<dbReference type="GO" id="GO:0000974">
    <property type="term" value="C:Prp19 complex"/>
    <property type="evidence" value="ECO:0007669"/>
    <property type="project" value="TreeGrafter"/>
</dbReference>
<dbReference type="GO" id="GO:0036002">
    <property type="term" value="F:pre-mRNA binding"/>
    <property type="evidence" value="ECO:0007669"/>
    <property type="project" value="TreeGrafter"/>
</dbReference>
<feature type="compositionally biased region" description="Polar residues" evidence="2">
    <location>
        <begin position="886"/>
        <end position="895"/>
    </location>
</feature>
<feature type="region of interest" description="Disordered" evidence="2">
    <location>
        <begin position="621"/>
        <end position="752"/>
    </location>
</feature>
<keyword evidence="1" id="KW-0694">RNA-binding</keyword>
<proteinExistence type="predicted"/>
<dbReference type="AlphaFoldDB" id="A0A8C5ZBC0"/>
<accession>A0A8C5ZBC0</accession>
<name>A0A8C5ZBC0_MARMA</name>
<protein>
    <submittedName>
        <fullName evidence="3">Uncharacterized protein</fullName>
    </submittedName>
</protein>
<feature type="region of interest" description="Disordered" evidence="2">
    <location>
        <begin position="241"/>
        <end position="305"/>
    </location>
</feature>
<dbReference type="PANTHER" id="PTHR14089">
    <property type="entry name" value="PRE-MRNA-SPLICING FACTOR RBM22"/>
    <property type="match status" value="1"/>
</dbReference>